<reference evidence="2" key="2">
    <citation type="journal article" date="2015" name="Data Brief">
        <title>Shoot transcriptome of the giant reed, Arundo donax.</title>
        <authorList>
            <person name="Barrero R.A."/>
            <person name="Guerrero F.D."/>
            <person name="Moolhuijzen P."/>
            <person name="Goolsby J.A."/>
            <person name="Tidwell J."/>
            <person name="Bellgard S.E."/>
            <person name="Bellgard M.I."/>
        </authorList>
    </citation>
    <scope>NUCLEOTIDE SEQUENCE</scope>
    <source>
        <tissue evidence="2">Shoot tissue taken approximately 20 cm above the soil surface</tissue>
    </source>
</reference>
<keyword evidence="1" id="KW-0472">Membrane</keyword>
<dbReference type="EMBL" id="GBRH01272278">
    <property type="protein sequence ID" value="JAD25617.1"/>
    <property type="molecule type" value="Transcribed_RNA"/>
</dbReference>
<evidence type="ECO:0000256" key="1">
    <source>
        <dbReference type="SAM" id="Phobius"/>
    </source>
</evidence>
<proteinExistence type="predicted"/>
<feature type="transmembrane region" description="Helical" evidence="1">
    <location>
        <begin position="6"/>
        <end position="22"/>
    </location>
</feature>
<keyword evidence="1" id="KW-1133">Transmembrane helix</keyword>
<keyword evidence="1" id="KW-0812">Transmembrane</keyword>
<dbReference type="AlphaFoldDB" id="A0A0A8YSW5"/>
<accession>A0A0A8YSW5</accession>
<reference evidence="2" key="1">
    <citation type="submission" date="2014-09" db="EMBL/GenBank/DDBJ databases">
        <authorList>
            <person name="Magalhaes I.L.F."/>
            <person name="Oliveira U."/>
            <person name="Santos F.R."/>
            <person name="Vidigal T.H.D.A."/>
            <person name="Brescovit A.D."/>
            <person name="Santos A.J."/>
        </authorList>
    </citation>
    <scope>NUCLEOTIDE SEQUENCE</scope>
    <source>
        <tissue evidence="2">Shoot tissue taken approximately 20 cm above the soil surface</tissue>
    </source>
</reference>
<name>A0A0A8YSW5_ARUDO</name>
<evidence type="ECO:0000313" key="2">
    <source>
        <dbReference type="EMBL" id="JAD25617.1"/>
    </source>
</evidence>
<protein>
    <submittedName>
        <fullName evidence="2">Uncharacterized protein</fullName>
    </submittedName>
</protein>
<organism evidence="2">
    <name type="scientific">Arundo donax</name>
    <name type="common">Giant reed</name>
    <name type="synonym">Donax arundinaceus</name>
    <dbReference type="NCBI Taxonomy" id="35708"/>
    <lineage>
        <taxon>Eukaryota</taxon>
        <taxon>Viridiplantae</taxon>
        <taxon>Streptophyta</taxon>
        <taxon>Embryophyta</taxon>
        <taxon>Tracheophyta</taxon>
        <taxon>Spermatophyta</taxon>
        <taxon>Magnoliopsida</taxon>
        <taxon>Liliopsida</taxon>
        <taxon>Poales</taxon>
        <taxon>Poaceae</taxon>
        <taxon>PACMAD clade</taxon>
        <taxon>Arundinoideae</taxon>
        <taxon>Arundineae</taxon>
        <taxon>Arundo</taxon>
    </lineage>
</organism>
<sequence length="24" mass="2839">MNTFFFSAEILFILMSQVLIFVDL</sequence>